<comment type="caution">
    <text evidence="6">The sequence shown here is derived from an EMBL/GenBank/DDBJ whole genome shotgun (WGS) entry which is preliminary data.</text>
</comment>
<dbReference type="InterPro" id="IPR047057">
    <property type="entry name" value="MerR_fam"/>
</dbReference>
<dbReference type="Pfam" id="PF00376">
    <property type="entry name" value="MerR"/>
    <property type="match status" value="2"/>
</dbReference>
<organism evidence="6 7">
    <name type="scientific">Paenibacillus odorifer</name>
    <dbReference type="NCBI Taxonomy" id="189426"/>
    <lineage>
        <taxon>Bacteria</taxon>
        <taxon>Bacillati</taxon>
        <taxon>Bacillota</taxon>
        <taxon>Bacilli</taxon>
        <taxon>Bacillales</taxon>
        <taxon>Paenibacillaceae</taxon>
        <taxon>Paenibacillus</taxon>
    </lineage>
</organism>
<keyword evidence="2" id="KW-0805">Transcription regulation</keyword>
<dbReference type="RefSeq" id="WP_036677320.1">
    <property type="nucleotide sequence ID" value="NZ_MKQP01000034.1"/>
</dbReference>
<feature type="domain" description="HTH merR-type" evidence="5">
    <location>
        <begin position="122"/>
        <end position="191"/>
    </location>
</feature>
<reference evidence="6 7" key="1">
    <citation type="submission" date="2016-10" db="EMBL/GenBank/DDBJ databases">
        <title>Paenibacillus species isolates.</title>
        <authorList>
            <person name="Beno S.M."/>
        </authorList>
    </citation>
    <scope>NUCLEOTIDE SEQUENCE [LARGE SCALE GENOMIC DNA]</scope>
    <source>
        <strain evidence="6 7">FSL H7-0604</strain>
    </source>
</reference>
<dbReference type="GO" id="GO:0003677">
    <property type="term" value="F:DNA binding"/>
    <property type="evidence" value="ECO:0007669"/>
    <property type="project" value="UniProtKB-KW"/>
</dbReference>
<dbReference type="InterPro" id="IPR009061">
    <property type="entry name" value="DNA-bd_dom_put_sf"/>
</dbReference>
<dbReference type="AlphaFoldDB" id="A0A1R0X4B6"/>
<sequence>MEEIYTPTLIAKQLNVSTTTLRRYEDQGLIPDVPRTASNRRCYTSIHVQAFITIRALLQGYEIPVVYDVMRKIKGQQMESALWAINQEQHKTQVEKERLEEVLRMFRDVDLSKYKDLTVTDSMTIGEVAQMAGVNPSAIRHWEQEGLISSNRNKDNGYRVFTLTELRKIILISSLRKTVYYIENMKQLLNEIETHNYKKVEVSFQLALQKLNSQLTKQFFAIAELTNYVKLYKSNAK</sequence>
<dbReference type="SMART" id="SM00422">
    <property type="entry name" value="HTH_MERR"/>
    <property type="match status" value="2"/>
</dbReference>
<dbReference type="PANTHER" id="PTHR30204">
    <property type="entry name" value="REDOX-CYCLING DRUG-SENSING TRANSCRIPTIONAL ACTIVATOR SOXR"/>
    <property type="match status" value="1"/>
</dbReference>
<evidence type="ECO:0000256" key="3">
    <source>
        <dbReference type="ARBA" id="ARBA00023125"/>
    </source>
</evidence>
<evidence type="ECO:0000256" key="1">
    <source>
        <dbReference type="ARBA" id="ARBA00022491"/>
    </source>
</evidence>
<evidence type="ECO:0000313" key="6">
    <source>
        <dbReference type="EMBL" id="OMD28067.1"/>
    </source>
</evidence>
<dbReference type="PANTHER" id="PTHR30204:SF69">
    <property type="entry name" value="MERR-FAMILY TRANSCRIPTIONAL REGULATOR"/>
    <property type="match status" value="1"/>
</dbReference>
<feature type="domain" description="HTH merR-type" evidence="5">
    <location>
        <begin position="1"/>
        <end position="59"/>
    </location>
</feature>
<evidence type="ECO:0000256" key="4">
    <source>
        <dbReference type="ARBA" id="ARBA00023163"/>
    </source>
</evidence>
<dbReference type="Proteomes" id="UP000187465">
    <property type="component" value="Unassembled WGS sequence"/>
</dbReference>
<evidence type="ECO:0000313" key="7">
    <source>
        <dbReference type="Proteomes" id="UP000187465"/>
    </source>
</evidence>
<accession>A0A1R0X4B6</accession>
<proteinExistence type="predicted"/>
<evidence type="ECO:0000259" key="5">
    <source>
        <dbReference type="PROSITE" id="PS50937"/>
    </source>
</evidence>
<keyword evidence="1" id="KW-0678">Repressor</keyword>
<keyword evidence="3" id="KW-0238">DNA-binding</keyword>
<name>A0A1R0X4B6_9BACL</name>
<dbReference type="GO" id="GO:0003700">
    <property type="term" value="F:DNA-binding transcription factor activity"/>
    <property type="evidence" value="ECO:0007669"/>
    <property type="project" value="InterPro"/>
</dbReference>
<keyword evidence="4" id="KW-0804">Transcription</keyword>
<gene>
    <name evidence="6" type="ORF">BJP51_02895</name>
</gene>
<dbReference type="PROSITE" id="PS00552">
    <property type="entry name" value="HTH_MERR_1"/>
    <property type="match status" value="1"/>
</dbReference>
<dbReference type="InterPro" id="IPR000551">
    <property type="entry name" value="MerR-type_HTH_dom"/>
</dbReference>
<dbReference type="Gene3D" id="1.10.1660.10">
    <property type="match status" value="2"/>
</dbReference>
<dbReference type="EMBL" id="MKQP01000034">
    <property type="protein sequence ID" value="OMD28067.1"/>
    <property type="molecule type" value="Genomic_DNA"/>
</dbReference>
<protein>
    <submittedName>
        <fullName evidence="6">MerR family transcriptional regulator</fullName>
    </submittedName>
</protein>
<dbReference type="SUPFAM" id="SSF46955">
    <property type="entry name" value="Putative DNA-binding domain"/>
    <property type="match status" value="2"/>
</dbReference>
<dbReference type="PROSITE" id="PS50937">
    <property type="entry name" value="HTH_MERR_2"/>
    <property type="match status" value="2"/>
</dbReference>
<evidence type="ECO:0000256" key="2">
    <source>
        <dbReference type="ARBA" id="ARBA00023015"/>
    </source>
</evidence>